<proteinExistence type="predicted"/>
<protein>
    <submittedName>
        <fullName evidence="2">Uncharacterized protein</fullName>
    </submittedName>
</protein>
<keyword evidence="3" id="KW-1185">Reference proteome</keyword>
<organism evidence="2 3">
    <name type="scientific">Tenebrio molitor</name>
    <name type="common">Yellow mealworm beetle</name>
    <dbReference type="NCBI Taxonomy" id="7067"/>
    <lineage>
        <taxon>Eukaryota</taxon>
        <taxon>Metazoa</taxon>
        <taxon>Ecdysozoa</taxon>
        <taxon>Arthropoda</taxon>
        <taxon>Hexapoda</taxon>
        <taxon>Insecta</taxon>
        <taxon>Pterygota</taxon>
        <taxon>Neoptera</taxon>
        <taxon>Endopterygota</taxon>
        <taxon>Coleoptera</taxon>
        <taxon>Polyphaga</taxon>
        <taxon>Cucujiformia</taxon>
        <taxon>Tenebrionidae</taxon>
        <taxon>Tenebrio</taxon>
    </lineage>
</organism>
<feature type="compositionally biased region" description="Basic and acidic residues" evidence="1">
    <location>
        <begin position="194"/>
        <end position="208"/>
    </location>
</feature>
<dbReference type="EMBL" id="JABDTM020020551">
    <property type="protein sequence ID" value="KAH0816977.1"/>
    <property type="molecule type" value="Genomic_DNA"/>
</dbReference>
<reference evidence="2" key="1">
    <citation type="journal article" date="2020" name="J Insects Food Feed">
        <title>The yellow mealworm (Tenebrio molitor) genome: a resource for the emerging insects as food and feed industry.</title>
        <authorList>
            <person name="Eriksson T."/>
            <person name="Andere A."/>
            <person name="Kelstrup H."/>
            <person name="Emery V."/>
            <person name="Picard C."/>
        </authorList>
    </citation>
    <scope>NUCLEOTIDE SEQUENCE</scope>
    <source>
        <strain evidence="2">Stoneville</strain>
        <tissue evidence="2">Whole head</tissue>
    </source>
</reference>
<accession>A0A8J6HM68</accession>
<evidence type="ECO:0000256" key="1">
    <source>
        <dbReference type="SAM" id="MobiDB-lite"/>
    </source>
</evidence>
<feature type="region of interest" description="Disordered" evidence="1">
    <location>
        <begin position="118"/>
        <end position="224"/>
    </location>
</feature>
<evidence type="ECO:0000313" key="2">
    <source>
        <dbReference type="EMBL" id="KAH0816977.1"/>
    </source>
</evidence>
<feature type="region of interest" description="Disordered" evidence="1">
    <location>
        <begin position="1"/>
        <end position="100"/>
    </location>
</feature>
<gene>
    <name evidence="2" type="ORF">GEV33_005814</name>
</gene>
<feature type="compositionally biased region" description="Polar residues" evidence="1">
    <location>
        <begin position="34"/>
        <end position="48"/>
    </location>
</feature>
<evidence type="ECO:0000313" key="3">
    <source>
        <dbReference type="Proteomes" id="UP000719412"/>
    </source>
</evidence>
<name>A0A8J6HM68_TENMO</name>
<sequence length="224" mass="25221">MNPVSTKKTLPKTQRLATQPEFLPKKPEARATLRTYTVTGVRNPSWSTNEEKQRPQSSNQKTLNPSPNASNQRNHQQNQPNVQVSPRLSPNASNQNRHAKNHLQNQLDDDLQLPAAETTAEKHSQRQRKLAFSAALPSEPSPVPGPLPKVAAVISTRSHQADRQQQPRPPQPQHDPTPRRCQPRFPTAPGAQHAQEKPPREQPPDAERRHQRRLLLSQQDPAVQ</sequence>
<reference evidence="2" key="2">
    <citation type="submission" date="2021-08" db="EMBL/GenBank/DDBJ databases">
        <authorList>
            <person name="Eriksson T."/>
        </authorList>
    </citation>
    <scope>NUCLEOTIDE SEQUENCE</scope>
    <source>
        <strain evidence="2">Stoneville</strain>
        <tissue evidence="2">Whole head</tissue>
    </source>
</reference>
<feature type="compositionally biased region" description="Polar residues" evidence="1">
    <location>
        <begin position="55"/>
        <end position="96"/>
    </location>
</feature>
<feature type="compositionally biased region" description="Low complexity" evidence="1">
    <location>
        <begin position="214"/>
        <end position="224"/>
    </location>
</feature>
<dbReference type="Proteomes" id="UP000719412">
    <property type="component" value="Unassembled WGS sequence"/>
</dbReference>
<dbReference type="AlphaFoldDB" id="A0A8J6HM68"/>
<feature type="compositionally biased region" description="Polar residues" evidence="1">
    <location>
        <begin position="1"/>
        <end position="17"/>
    </location>
</feature>
<comment type="caution">
    <text evidence="2">The sequence shown here is derived from an EMBL/GenBank/DDBJ whole genome shotgun (WGS) entry which is preliminary data.</text>
</comment>